<dbReference type="SUPFAM" id="SSF53448">
    <property type="entry name" value="Nucleotide-diphospho-sugar transferases"/>
    <property type="match status" value="1"/>
</dbReference>
<keyword evidence="2" id="KW-1185">Reference proteome</keyword>
<proteinExistence type="predicted"/>
<dbReference type="Proteomes" id="UP001208570">
    <property type="component" value="Unassembled WGS sequence"/>
</dbReference>
<dbReference type="EMBL" id="JAODUP010000660">
    <property type="protein sequence ID" value="KAK2145739.1"/>
    <property type="molecule type" value="Genomic_DNA"/>
</dbReference>
<sequence>MSVQFMLWWYEAFTGKAKLTVIKKLQPEYYRQNHVHVCMAFDENDIVGAIAAINSIQQNSRRPVYFHLVTDAETQPILSSLAHLWGMVPHCISSLAHLWGMVPRCISSLAHLWGMVPCCISSLAHLWDMVPCCISSLAHLWGMVPRCISSLAHLRGMVPHCISSLAHLWGMVPRCISSLAHLWGMVPLHQFSDSLVGYGTGLHQFSGSLVGYGTALHQFSGSLVGYGTLLHQFSGSLVGYGTVLHQFSGSLVGYGTALHQFSGSLESSWIEGTTLKTITYDIGILNSHVLDGMVKVRGVREELANVGINMKANLGIEFVPMQLDTGTTLFIIPEGTYRSVLSKYPLQASNITLKSYTGDAIPIAEKVYIPVMYRKQRFTLTVVVVCGEQPALLGRD</sequence>
<evidence type="ECO:0000313" key="1">
    <source>
        <dbReference type="EMBL" id="KAK2145739.1"/>
    </source>
</evidence>
<dbReference type="AlphaFoldDB" id="A0AAD9J379"/>
<evidence type="ECO:0000313" key="2">
    <source>
        <dbReference type="Proteomes" id="UP001208570"/>
    </source>
</evidence>
<comment type="caution">
    <text evidence="1">The sequence shown here is derived from an EMBL/GenBank/DDBJ whole genome shotgun (WGS) entry which is preliminary data.</text>
</comment>
<accession>A0AAD9J379</accession>
<protein>
    <submittedName>
        <fullName evidence="1">Uncharacterized protein</fullName>
    </submittedName>
</protein>
<dbReference type="InterPro" id="IPR029044">
    <property type="entry name" value="Nucleotide-diphossugar_trans"/>
</dbReference>
<reference evidence="1" key="1">
    <citation type="journal article" date="2023" name="Mol. Biol. Evol.">
        <title>Third-Generation Sequencing Reveals the Adaptive Role of the Epigenome in Three Deep-Sea Polychaetes.</title>
        <authorList>
            <person name="Perez M."/>
            <person name="Aroh O."/>
            <person name="Sun Y."/>
            <person name="Lan Y."/>
            <person name="Juniper S.K."/>
            <person name="Young C.R."/>
            <person name="Angers B."/>
            <person name="Qian P.Y."/>
        </authorList>
    </citation>
    <scope>NUCLEOTIDE SEQUENCE</scope>
    <source>
        <strain evidence="1">P08H-3</strain>
    </source>
</reference>
<name>A0AAD9J379_9ANNE</name>
<organism evidence="1 2">
    <name type="scientific">Paralvinella palmiformis</name>
    <dbReference type="NCBI Taxonomy" id="53620"/>
    <lineage>
        <taxon>Eukaryota</taxon>
        <taxon>Metazoa</taxon>
        <taxon>Spiralia</taxon>
        <taxon>Lophotrochozoa</taxon>
        <taxon>Annelida</taxon>
        <taxon>Polychaeta</taxon>
        <taxon>Sedentaria</taxon>
        <taxon>Canalipalpata</taxon>
        <taxon>Terebellida</taxon>
        <taxon>Terebelliformia</taxon>
        <taxon>Alvinellidae</taxon>
        <taxon>Paralvinella</taxon>
    </lineage>
</organism>
<gene>
    <name evidence="1" type="ORF">LSH36_660g02023</name>
</gene>